<evidence type="ECO:0000313" key="1">
    <source>
        <dbReference type="EMBL" id="KAK7474209.1"/>
    </source>
</evidence>
<keyword evidence="2" id="KW-1185">Reference proteome</keyword>
<protein>
    <submittedName>
        <fullName evidence="1">Uncharacterized protein</fullName>
    </submittedName>
</protein>
<gene>
    <name evidence="1" type="ORF">BaRGS_00034558</name>
</gene>
<name>A0ABD0JH88_9CAEN</name>
<evidence type="ECO:0000313" key="2">
    <source>
        <dbReference type="Proteomes" id="UP001519460"/>
    </source>
</evidence>
<accession>A0ABD0JH88</accession>
<dbReference type="Proteomes" id="UP001519460">
    <property type="component" value="Unassembled WGS sequence"/>
</dbReference>
<proteinExistence type="predicted"/>
<reference evidence="1 2" key="1">
    <citation type="journal article" date="2023" name="Sci. Data">
        <title>Genome assembly of the Korean intertidal mud-creeper Batillaria attramentaria.</title>
        <authorList>
            <person name="Patra A.K."/>
            <person name="Ho P.T."/>
            <person name="Jun S."/>
            <person name="Lee S.J."/>
            <person name="Kim Y."/>
            <person name="Won Y.J."/>
        </authorList>
    </citation>
    <scope>NUCLEOTIDE SEQUENCE [LARGE SCALE GENOMIC DNA]</scope>
    <source>
        <strain evidence="1">Wonlab-2016</strain>
    </source>
</reference>
<sequence>MVVVDETRSNVKAHRGFYRSPAVLTFSRHWKNNNRDISAGGEEEMPCKVPYRRSHLPASLEDDTFNVNTPPLRLLPDTNYQSCIARALKDVRTWSLVVPQKQQPFSVNVGPVTPSPSAVYGEADGFNSLRMCGEWPKNCPSTTDRTSGEAVILSVSRRSGREEALGRGVKELLISRQSSVLGVPDFSTNRHHFSLK</sequence>
<dbReference type="AlphaFoldDB" id="A0ABD0JH88"/>
<comment type="caution">
    <text evidence="1">The sequence shown here is derived from an EMBL/GenBank/DDBJ whole genome shotgun (WGS) entry which is preliminary data.</text>
</comment>
<dbReference type="EMBL" id="JACVVK020000444">
    <property type="protein sequence ID" value="KAK7474209.1"/>
    <property type="molecule type" value="Genomic_DNA"/>
</dbReference>
<organism evidence="1 2">
    <name type="scientific">Batillaria attramentaria</name>
    <dbReference type="NCBI Taxonomy" id="370345"/>
    <lineage>
        <taxon>Eukaryota</taxon>
        <taxon>Metazoa</taxon>
        <taxon>Spiralia</taxon>
        <taxon>Lophotrochozoa</taxon>
        <taxon>Mollusca</taxon>
        <taxon>Gastropoda</taxon>
        <taxon>Caenogastropoda</taxon>
        <taxon>Sorbeoconcha</taxon>
        <taxon>Cerithioidea</taxon>
        <taxon>Batillariidae</taxon>
        <taxon>Batillaria</taxon>
    </lineage>
</organism>